<sequence>MKQPVEISTELTQQEAELLLAELRGRYSQVLNEVWYADQFRLIPEGLRHGSILNAMPLMAAQKRLMGALTHSLRAVK</sequence>
<gene>
    <name evidence="1" type="ORF">CJF39_14165</name>
</gene>
<proteinExistence type="predicted"/>
<comment type="caution">
    <text evidence="1">The sequence shown here is derived from an EMBL/GenBank/DDBJ whole genome shotgun (WGS) entry which is preliminary data.</text>
</comment>
<reference evidence="1 2" key="1">
    <citation type="submission" date="2017-08" db="EMBL/GenBank/DDBJ databases">
        <title>Genomic and metabolic characterisation of spoilage-associated Pseudomonas species.</title>
        <authorList>
            <person name="Stanborough T."/>
            <person name="Fegan N."/>
            <person name="Powell S.M."/>
            <person name="Singh T."/>
            <person name="Tamplin M.L."/>
            <person name="Chandry P.S."/>
        </authorList>
    </citation>
    <scope>NUCLEOTIDE SEQUENCE [LARGE SCALE GENOMIC DNA]</scope>
    <source>
        <strain evidence="1 2">L1802</strain>
    </source>
</reference>
<dbReference type="EMBL" id="NQKI01000021">
    <property type="protein sequence ID" value="OZY58863.1"/>
    <property type="molecule type" value="Genomic_DNA"/>
</dbReference>
<dbReference type="Proteomes" id="UP000215788">
    <property type="component" value="Unassembled WGS sequence"/>
</dbReference>
<organism evidence="1 2">
    <name type="scientific">Pseudomonas lundensis</name>
    <dbReference type="NCBI Taxonomy" id="86185"/>
    <lineage>
        <taxon>Bacteria</taxon>
        <taxon>Pseudomonadati</taxon>
        <taxon>Pseudomonadota</taxon>
        <taxon>Gammaproteobacteria</taxon>
        <taxon>Pseudomonadales</taxon>
        <taxon>Pseudomonadaceae</taxon>
        <taxon>Pseudomonas</taxon>
    </lineage>
</organism>
<dbReference type="OrthoDB" id="6900326at2"/>
<name>A0A266N8V3_9PSED</name>
<dbReference type="AlphaFoldDB" id="A0A266N8V3"/>
<protein>
    <recommendedName>
        <fullName evidence="3">Prophage PssSM-01</fullName>
    </recommendedName>
</protein>
<evidence type="ECO:0000313" key="2">
    <source>
        <dbReference type="Proteomes" id="UP000215788"/>
    </source>
</evidence>
<evidence type="ECO:0000313" key="1">
    <source>
        <dbReference type="EMBL" id="OZY58863.1"/>
    </source>
</evidence>
<accession>A0A266N8V3</accession>
<dbReference type="RefSeq" id="WP_094993979.1">
    <property type="nucleotide sequence ID" value="NZ_JAAXZH010000007.1"/>
</dbReference>
<evidence type="ECO:0008006" key="3">
    <source>
        <dbReference type="Google" id="ProtNLM"/>
    </source>
</evidence>